<gene>
    <name evidence="2" type="ORF">OJ962_09705</name>
</gene>
<organism evidence="2 3">
    <name type="scientific">Solirubrobacter deserti</name>
    <dbReference type="NCBI Taxonomy" id="2282478"/>
    <lineage>
        <taxon>Bacteria</taxon>
        <taxon>Bacillati</taxon>
        <taxon>Actinomycetota</taxon>
        <taxon>Thermoleophilia</taxon>
        <taxon>Solirubrobacterales</taxon>
        <taxon>Solirubrobacteraceae</taxon>
        <taxon>Solirubrobacter</taxon>
    </lineage>
</organism>
<feature type="signal peptide" evidence="1">
    <location>
        <begin position="1"/>
        <end position="19"/>
    </location>
</feature>
<sequence length="406" mass="42551">MRALLTAIAFLALAAPAHAQDVLRVGLGDAIGHVLATPDGGAWTGAWVRGGAAVHRVEPDGTARVSSVSGLNGMALGPDGLPWVLTGGTIERVDAAGTVTTVSDTFVDALATGPDGLAWWHTAQHGLQRSTPDGRITSTPFKVPGCRGLRVDALARASDGAMWFLTSRCGMVRLPLGGTPVTIADVPSGRSGEERLVPDAAGGMWLSSIFESAGHIDARGRVTKLRGAGRTYDVALAPDGAAWFATGRCHIARANADGTITKTPTALPSWSIEFAPDGGLWLGSSARLQRTTIGAPAHGCDSTAPEIEITPKPAKRVRLAALRRHGGLKVTVREPVRLGIHLADAGEDPFSSRDTIVQPGTLRLPISPARLRRLARLSRPELELSWELRDAEGNYADSGASMRVVD</sequence>
<dbReference type="Pfam" id="PF24684">
    <property type="entry name" value="Vgb_lyase"/>
    <property type="match status" value="1"/>
</dbReference>
<keyword evidence="3" id="KW-1185">Reference proteome</keyword>
<evidence type="ECO:0000313" key="2">
    <source>
        <dbReference type="EMBL" id="MDA0137772.1"/>
    </source>
</evidence>
<comment type="caution">
    <text evidence="2">The sequence shown here is derived from an EMBL/GenBank/DDBJ whole genome shotgun (WGS) entry which is preliminary data.</text>
</comment>
<dbReference type="EMBL" id="JAPCID010000011">
    <property type="protein sequence ID" value="MDA0137772.1"/>
    <property type="molecule type" value="Genomic_DNA"/>
</dbReference>
<proteinExistence type="predicted"/>
<dbReference type="PANTHER" id="PTHR40274">
    <property type="entry name" value="VIRGINIAMYCIN B LYASE"/>
    <property type="match status" value="1"/>
</dbReference>
<dbReference type="PANTHER" id="PTHR40274:SF4">
    <property type="entry name" value="BLL1406 PROTEIN"/>
    <property type="match status" value="1"/>
</dbReference>
<dbReference type="Gene3D" id="2.130.10.10">
    <property type="entry name" value="YVTN repeat-like/Quinoprotein amine dehydrogenase"/>
    <property type="match status" value="1"/>
</dbReference>
<dbReference type="Proteomes" id="UP001147700">
    <property type="component" value="Unassembled WGS sequence"/>
</dbReference>
<evidence type="ECO:0008006" key="4">
    <source>
        <dbReference type="Google" id="ProtNLM"/>
    </source>
</evidence>
<dbReference type="InterPro" id="IPR051344">
    <property type="entry name" value="Vgb"/>
</dbReference>
<protein>
    <recommendedName>
        <fullName evidence="4">Virginiamycin B lyase</fullName>
    </recommendedName>
</protein>
<accession>A0ABT4RGV0</accession>
<dbReference type="SUPFAM" id="SSF101898">
    <property type="entry name" value="NHL repeat"/>
    <property type="match status" value="1"/>
</dbReference>
<keyword evidence="1" id="KW-0732">Signal</keyword>
<evidence type="ECO:0000313" key="3">
    <source>
        <dbReference type="Proteomes" id="UP001147700"/>
    </source>
</evidence>
<evidence type="ECO:0000256" key="1">
    <source>
        <dbReference type="SAM" id="SignalP"/>
    </source>
</evidence>
<reference evidence="2" key="1">
    <citation type="submission" date="2022-10" db="EMBL/GenBank/DDBJ databases">
        <title>The WGS of Solirubrobacter sp. CPCC 204708.</title>
        <authorList>
            <person name="Jiang Z."/>
        </authorList>
    </citation>
    <scope>NUCLEOTIDE SEQUENCE</scope>
    <source>
        <strain evidence="2">CPCC 204708</strain>
    </source>
</reference>
<dbReference type="InterPro" id="IPR015943">
    <property type="entry name" value="WD40/YVTN_repeat-like_dom_sf"/>
</dbReference>
<feature type="chain" id="PRO_5047372821" description="Virginiamycin B lyase" evidence="1">
    <location>
        <begin position="20"/>
        <end position="406"/>
    </location>
</feature>
<dbReference type="RefSeq" id="WP_202952958.1">
    <property type="nucleotide sequence ID" value="NZ_JAPCID010000011.1"/>
</dbReference>
<name>A0ABT4RGV0_9ACTN</name>